<dbReference type="PANTHER" id="PTHR12048:SF0">
    <property type="entry name" value="CCAAT_ENHANCER-BINDING PROTEIN ZETA"/>
    <property type="match status" value="1"/>
</dbReference>
<feature type="domain" description="CCAAT-binding factor" evidence="3">
    <location>
        <begin position="527"/>
        <end position="726"/>
    </location>
</feature>
<feature type="region of interest" description="Disordered" evidence="2">
    <location>
        <begin position="1"/>
        <end position="122"/>
    </location>
</feature>
<dbReference type="InterPro" id="IPR005612">
    <property type="entry name" value="CCAAT-binding_factor"/>
</dbReference>
<dbReference type="EMBL" id="CAUYUE010000004">
    <property type="protein sequence ID" value="CAK0763455.1"/>
    <property type="molecule type" value="Genomic_DNA"/>
</dbReference>
<evidence type="ECO:0000256" key="1">
    <source>
        <dbReference type="ARBA" id="ARBA00007797"/>
    </source>
</evidence>
<feature type="region of interest" description="Disordered" evidence="2">
    <location>
        <begin position="436"/>
        <end position="475"/>
    </location>
</feature>
<organism evidence="4 5">
    <name type="scientific">Coccomyxa viridis</name>
    <dbReference type="NCBI Taxonomy" id="1274662"/>
    <lineage>
        <taxon>Eukaryota</taxon>
        <taxon>Viridiplantae</taxon>
        <taxon>Chlorophyta</taxon>
        <taxon>core chlorophytes</taxon>
        <taxon>Trebouxiophyceae</taxon>
        <taxon>Trebouxiophyceae incertae sedis</taxon>
        <taxon>Coccomyxaceae</taxon>
        <taxon>Coccomyxa</taxon>
    </lineage>
</organism>
<feature type="compositionally biased region" description="Low complexity" evidence="2">
    <location>
        <begin position="23"/>
        <end position="34"/>
    </location>
</feature>
<name>A0AAV1I1U4_9CHLO</name>
<dbReference type="Proteomes" id="UP001314263">
    <property type="component" value="Unassembled WGS sequence"/>
</dbReference>
<keyword evidence="5" id="KW-1185">Reference proteome</keyword>
<evidence type="ECO:0000256" key="2">
    <source>
        <dbReference type="SAM" id="MobiDB-lite"/>
    </source>
</evidence>
<dbReference type="GO" id="GO:0005634">
    <property type="term" value="C:nucleus"/>
    <property type="evidence" value="ECO:0007669"/>
    <property type="project" value="UniProtKB-ARBA"/>
</dbReference>
<feature type="compositionally biased region" description="Acidic residues" evidence="2">
    <location>
        <begin position="894"/>
        <end position="903"/>
    </location>
</feature>
<evidence type="ECO:0000313" key="4">
    <source>
        <dbReference type="EMBL" id="CAK0763455.1"/>
    </source>
</evidence>
<comment type="similarity">
    <text evidence="1">Belongs to the CBF/MAK21 family.</text>
</comment>
<dbReference type="AlphaFoldDB" id="A0AAV1I1U4"/>
<sequence length="1119" mass="120434">MADPKEKRNSDAKSENDLRQEVAALASQLGLAASTGEQTGFDDTDFRPSSRTARVKEKVATKGKSSAHEAKPASARPGQPAAGRAVKGPQPRAAETPKNAPARTWNSGVGPRPGEKSGKSLLDANEPSLWYEAAAGLPQLDPASSHALSHDGIEERRAAAEEAITAEAASFEKAFGRRNGQDMKWLQEVRRMGTTADKVAAMTLLLQESAVSNLRSLDELLRWVSKRSGARAVAGQAIDALREVFTVALLPDRKLVSFEEQPLSAVPSGKEGLRRLLYYFFEDQLKKRYAAYIGMLEEASRDNLDFLKEKAIRALAQLLQAKPEQEARLLAALVNKLGDPSRKLASNAGYLLREVLEAHPAMKVVITREVEKFLFRPGLQERARYYGVIFLNQMPLSHSPALGGGALAEKLVETYFTLFKLILEGKLGHAGQLAAAKEEKASAPGRKGGKAGSKGSHRKSSRPAERPSRAPSSIDQAAEVDARMLGALLTGVRRAFPYVESGKAEGVATAHADALFRILHTAPFGVAVQALALLFQLLSARSAVSDRFYRALYAVLASGDVAHTNKAAMFLSLLFKAMQADISNARVCAFVKRLLQVAMHQQPNFACGCLMITSQLLQEKPQLWAQILEASEAQDDEVEHFMDAPALDKDTSTSEARLEASAGKAVSAEAAAADKQPGQAAVVTPKSTNGYDIAKREPLHAKADRAAWWELIPLASHAHPSVAAMARQLLAGAPVVYNGDPLRDLSLVNFLDAFVQRKPKAHAKGSSLMQPLRPQAALPSLGALGSAAFAALAAADVAPEADFFQKYQALRAQRAAEQPAAMKRKRDHDDEGASSAEDMSDSDDAVDTFLDAEESEEEDADKHAYKYEDLAAAFDQGGFDGLSQSDTSGGSSMQDDDDADEESTGPFMAAATKKQAKQTGTQDFKTDDLMIQDLPEASASDVTDSEDNSQSSDGDWVMHQPSSSAKQALDALPDDAHPRKKVKEAAKSDHKASAAESASAVKQTKKSALPKHDSVSSASKDPKRQKKKATRTVEANGDASSEPLLEPQKATKESKKRKKGAQQDVFAPAEDYEDMLHDNAPLQGRKGTGPGKSRAKAKQQHVLEGSDADEGYEWGCFLH</sequence>
<feature type="compositionally biased region" description="Basic and acidic residues" evidence="2">
    <location>
        <begin position="1"/>
        <end position="20"/>
    </location>
</feature>
<gene>
    <name evidence="4" type="ORF">CVIRNUC_003059</name>
</gene>
<feature type="compositionally biased region" description="Low complexity" evidence="2">
    <location>
        <begin position="909"/>
        <end position="922"/>
    </location>
</feature>
<comment type="caution">
    <text evidence="4">The sequence shown here is derived from an EMBL/GenBank/DDBJ whole genome shotgun (WGS) entry which is preliminary data.</text>
</comment>
<proteinExistence type="inferred from homology"/>
<dbReference type="PANTHER" id="PTHR12048">
    <property type="entry name" value="CCAAT-BINDING FACTOR-RELATED"/>
    <property type="match status" value="1"/>
</dbReference>
<evidence type="ECO:0000313" key="5">
    <source>
        <dbReference type="Proteomes" id="UP001314263"/>
    </source>
</evidence>
<dbReference type="InterPro" id="IPR040155">
    <property type="entry name" value="CEBPZ/Mak21-like"/>
</dbReference>
<feature type="region of interest" description="Disordered" evidence="2">
    <location>
        <begin position="815"/>
        <end position="844"/>
    </location>
</feature>
<dbReference type="SUPFAM" id="SSF48371">
    <property type="entry name" value="ARM repeat"/>
    <property type="match status" value="1"/>
</dbReference>
<evidence type="ECO:0000259" key="3">
    <source>
        <dbReference type="Pfam" id="PF03914"/>
    </source>
</evidence>
<feature type="compositionally biased region" description="Polar residues" evidence="2">
    <location>
        <begin position="882"/>
        <end position="893"/>
    </location>
</feature>
<feature type="compositionally biased region" description="Basic and acidic residues" evidence="2">
    <location>
        <begin position="983"/>
        <end position="993"/>
    </location>
</feature>
<feature type="compositionally biased region" description="Basic and acidic residues" evidence="2">
    <location>
        <begin position="44"/>
        <end position="71"/>
    </location>
</feature>
<protein>
    <recommendedName>
        <fullName evidence="3">CCAAT-binding factor domain-containing protein</fullName>
    </recommendedName>
</protein>
<dbReference type="Pfam" id="PF03914">
    <property type="entry name" value="CBF"/>
    <property type="match status" value="1"/>
</dbReference>
<dbReference type="InterPro" id="IPR016024">
    <property type="entry name" value="ARM-type_fold"/>
</dbReference>
<accession>A0AAV1I1U4</accession>
<reference evidence="4 5" key="1">
    <citation type="submission" date="2023-10" db="EMBL/GenBank/DDBJ databases">
        <authorList>
            <person name="Maclean D."/>
            <person name="Macfadyen A."/>
        </authorList>
    </citation>
    <scope>NUCLEOTIDE SEQUENCE [LARGE SCALE GENOMIC DNA]</scope>
</reference>
<feature type="region of interest" description="Disordered" evidence="2">
    <location>
        <begin position="876"/>
        <end position="1106"/>
    </location>
</feature>